<evidence type="ECO:0000313" key="3">
    <source>
        <dbReference type="Proteomes" id="UP000176714"/>
    </source>
</evidence>
<keyword evidence="1" id="KW-1133">Transmembrane helix</keyword>
<evidence type="ECO:0000313" key="2">
    <source>
        <dbReference type="EMBL" id="OGG76448.1"/>
    </source>
</evidence>
<keyword evidence="1" id="KW-0472">Membrane</keyword>
<feature type="transmembrane region" description="Helical" evidence="1">
    <location>
        <begin position="117"/>
        <end position="142"/>
    </location>
</feature>
<accession>A0A1F6ES83</accession>
<proteinExistence type="predicted"/>
<sequence length="227" mass="24661">MTWPKASPVLAGAAVVDAIRAFFHFFWFFGPAVAIFYCTLSVSARLSSWTLGLLGTKTAVGLCGAVGAAVGAAGIEIIGPFGVIMANAVGLMGFLALGLCIVMLNKRLFKTAASAPIQFAGAFAVGGVPFLGAFPVFTFILWRLHRAQIKTEQAALKKWEQETSATRLQERNQQVHQVAQIQSGQERADIQQRHIIEREEAEYADYQRKLAANDGQYEIPEDEKKAA</sequence>
<dbReference type="Proteomes" id="UP000176714">
    <property type="component" value="Unassembled WGS sequence"/>
</dbReference>
<keyword evidence="1" id="KW-0812">Transmembrane</keyword>
<dbReference type="AlphaFoldDB" id="A0A1F6ES83"/>
<evidence type="ECO:0000256" key="1">
    <source>
        <dbReference type="SAM" id="Phobius"/>
    </source>
</evidence>
<reference evidence="2 3" key="1">
    <citation type="journal article" date="2016" name="Nat. Commun.">
        <title>Thousands of microbial genomes shed light on interconnected biogeochemical processes in an aquifer system.</title>
        <authorList>
            <person name="Anantharaman K."/>
            <person name="Brown C.T."/>
            <person name="Hug L.A."/>
            <person name="Sharon I."/>
            <person name="Castelle C.J."/>
            <person name="Probst A.J."/>
            <person name="Thomas B.C."/>
            <person name="Singh A."/>
            <person name="Wilkins M.J."/>
            <person name="Karaoz U."/>
            <person name="Brodie E.L."/>
            <person name="Williams K.H."/>
            <person name="Hubbard S.S."/>
            <person name="Banfield J.F."/>
        </authorList>
    </citation>
    <scope>NUCLEOTIDE SEQUENCE [LARGE SCALE GENOMIC DNA]</scope>
</reference>
<feature type="transmembrane region" description="Helical" evidence="1">
    <location>
        <begin position="28"/>
        <end position="47"/>
    </location>
</feature>
<organism evidence="2 3">
    <name type="scientific">Candidatus Kaiserbacteria bacterium RIFCSPLOWO2_01_FULL_55_19</name>
    <dbReference type="NCBI Taxonomy" id="1798516"/>
    <lineage>
        <taxon>Bacteria</taxon>
        <taxon>Candidatus Kaiseribacteriota</taxon>
    </lineage>
</organism>
<protein>
    <submittedName>
        <fullName evidence="2">Uncharacterized protein</fullName>
    </submittedName>
</protein>
<dbReference type="STRING" id="1798516.A2950_02310"/>
<dbReference type="EMBL" id="MFMD01000018">
    <property type="protein sequence ID" value="OGG76448.1"/>
    <property type="molecule type" value="Genomic_DNA"/>
</dbReference>
<name>A0A1F6ES83_9BACT</name>
<feature type="transmembrane region" description="Helical" evidence="1">
    <location>
        <begin position="84"/>
        <end position="105"/>
    </location>
</feature>
<comment type="caution">
    <text evidence="2">The sequence shown here is derived from an EMBL/GenBank/DDBJ whole genome shotgun (WGS) entry which is preliminary data.</text>
</comment>
<gene>
    <name evidence="2" type="ORF">A2950_02310</name>
</gene>
<feature type="transmembrane region" description="Helical" evidence="1">
    <location>
        <begin position="59"/>
        <end position="78"/>
    </location>
</feature>